<dbReference type="PANTHER" id="PTHR46983">
    <property type="entry name" value="CYSTEINE AND HISTIDINE-RICH DOMAIN-CONTAINING PROTEIN 1"/>
    <property type="match status" value="1"/>
</dbReference>
<keyword evidence="3" id="KW-0862">Zinc</keyword>
<keyword evidence="7" id="KW-1185">Reference proteome</keyword>
<dbReference type="Proteomes" id="UP001165085">
    <property type="component" value="Unassembled WGS sequence"/>
</dbReference>
<feature type="domain" description="CHORD" evidence="5">
    <location>
        <begin position="146"/>
        <end position="213"/>
    </location>
</feature>
<gene>
    <name evidence="6" type="ORF">TrST_g7740</name>
</gene>
<reference evidence="7" key="1">
    <citation type="journal article" date="2023" name="Commun. Biol.">
        <title>Genome analysis of Parmales, the sister group of diatoms, reveals the evolutionary specialization of diatoms from phago-mixotrophs to photoautotrophs.</title>
        <authorList>
            <person name="Ban H."/>
            <person name="Sato S."/>
            <person name="Yoshikawa S."/>
            <person name="Yamada K."/>
            <person name="Nakamura Y."/>
            <person name="Ichinomiya M."/>
            <person name="Sato N."/>
            <person name="Blanc-Mathieu R."/>
            <person name="Endo H."/>
            <person name="Kuwata A."/>
            <person name="Ogata H."/>
        </authorList>
    </citation>
    <scope>NUCLEOTIDE SEQUENCE [LARGE SCALE GENOMIC DNA]</scope>
    <source>
        <strain evidence="7">NIES 3701</strain>
    </source>
</reference>
<keyword evidence="1" id="KW-0479">Metal-binding</keyword>
<keyword evidence="2" id="KW-0677">Repeat</keyword>
<dbReference type="AlphaFoldDB" id="A0A9W6ZW77"/>
<proteinExistence type="predicted"/>
<dbReference type="InterPro" id="IPR039790">
    <property type="entry name" value="CHRD1"/>
</dbReference>
<dbReference type="PROSITE" id="PS51401">
    <property type="entry name" value="CHORD"/>
    <property type="match status" value="1"/>
</dbReference>
<dbReference type="Gene3D" id="4.10.1130.20">
    <property type="match status" value="1"/>
</dbReference>
<organism evidence="6 7">
    <name type="scientific">Triparma strigata</name>
    <dbReference type="NCBI Taxonomy" id="1606541"/>
    <lineage>
        <taxon>Eukaryota</taxon>
        <taxon>Sar</taxon>
        <taxon>Stramenopiles</taxon>
        <taxon>Ochrophyta</taxon>
        <taxon>Bolidophyceae</taxon>
        <taxon>Parmales</taxon>
        <taxon>Triparmaceae</taxon>
        <taxon>Triparma</taxon>
    </lineage>
</organism>
<evidence type="ECO:0000256" key="2">
    <source>
        <dbReference type="ARBA" id="ARBA00022737"/>
    </source>
</evidence>
<evidence type="ECO:0000256" key="4">
    <source>
        <dbReference type="SAM" id="MobiDB-lite"/>
    </source>
</evidence>
<dbReference type="Pfam" id="PF04968">
    <property type="entry name" value="CHORD"/>
    <property type="match status" value="1"/>
</dbReference>
<evidence type="ECO:0000256" key="1">
    <source>
        <dbReference type="ARBA" id="ARBA00022723"/>
    </source>
</evidence>
<dbReference type="InterPro" id="IPR007051">
    <property type="entry name" value="CHORD_dom"/>
</dbReference>
<dbReference type="EMBL" id="BRXY01000050">
    <property type="protein sequence ID" value="GMH58050.1"/>
    <property type="molecule type" value="Genomic_DNA"/>
</dbReference>
<comment type="caution">
    <text evidence="6">The sequence shown here is derived from an EMBL/GenBank/DDBJ whole genome shotgun (WGS) entry which is preliminary data.</text>
</comment>
<dbReference type="PANTHER" id="PTHR46983:SF3">
    <property type="entry name" value="CHPADIPLOID STATE MAINTENANCE PROTEIN CHPA"/>
    <property type="match status" value="1"/>
</dbReference>
<evidence type="ECO:0000256" key="3">
    <source>
        <dbReference type="ARBA" id="ARBA00022833"/>
    </source>
</evidence>
<evidence type="ECO:0000313" key="6">
    <source>
        <dbReference type="EMBL" id="GMH58050.1"/>
    </source>
</evidence>
<feature type="compositionally biased region" description="Basic and acidic residues" evidence="4">
    <location>
        <begin position="98"/>
        <end position="109"/>
    </location>
</feature>
<accession>A0A9W6ZW77</accession>
<feature type="region of interest" description="Disordered" evidence="4">
    <location>
        <begin position="91"/>
        <end position="135"/>
    </location>
</feature>
<dbReference type="GO" id="GO:0046872">
    <property type="term" value="F:metal ion binding"/>
    <property type="evidence" value="ECO:0007669"/>
    <property type="project" value="UniProtKB-KW"/>
</dbReference>
<sequence length="310" mass="33702">MKVFIHYNPSSVPEGLHKTLKIGLPKKWLAKPPAPILATFVENYNTGKEGTEEALNVAELCLCDSSGRVFQCGSGSLNVEDVMENQGDVYVTPLSDVDPSKGDAPKLAKEVTPTPSPSTSTPLPPPASTSTNPAVKAGHPPHFVRCVHLGCQKFYDPSSPPTCVHHTAPPVFHETAKWWSCCPNKKAYDWEGFQTVPGCVTSVCTNVRESGSAKAGEFMGGVELRGGGEGDKLMDAKGFNDREMARERLKKFGEMVQEEWCDVDEASWEQLLGGIGGEGEGSEEERKLREIGKIVKGAVKDKIVDMMRIR</sequence>
<dbReference type="OrthoDB" id="10261079at2759"/>
<protein>
    <recommendedName>
        <fullName evidence="5">CHORD domain-containing protein</fullName>
    </recommendedName>
</protein>
<evidence type="ECO:0000259" key="5">
    <source>
        <dbReference type="PROSITE" id="PS51401"/>
    </source>
</evidence>
<name>A0A9W6ZW77_9STRA</name>
<evidence type="ECO:0000313" key="7">
    <source>
        <dbReference type="Proteomes" id="UP001165085"/>
    </source>
</evidence>